<feature type="region of interest" description="Disordered" evidence="1">
    <location>
        <begin position="1"/>
        <end position="22"/>
    </location>
</feature>
<dbReference type="EMBL" id="MN739004">
    <property type="protein sequence ID" value="QHT34654.1"/>
    <property type="molecule type" value="Genomic_DNA"/>
</dbReference>
<protein>
    <submittedName>
        <fullName evidence="2">Uncharacterized protein</fullName>
    </submittedName>
</protein>
<evidence type="ECO:0000256" key="1">
    <source>
        <dbReference type="SAM" id="MobiDB-lite"/>
    </source>
</evidence>
<name>A0A6C0EZQ0_9ZZZZ</name>
<reference evidence="2" key="1">
    <citation type="journal article" date="2020" name="Nature">
        <title>Giant virus diversity and host interactions through global metagenomics.</title>
        <authorList>
            <person name="Schulz F."/>
            <person name="Roux S."/>
            <person name="Paez-Espino D."/>
            <person name="Jungbluth S."/>
            <person name="Walsh D.A."/>
            <person name="Denef V.J."/>
            <person name="McMahon K.D."/>
            <person name="Konstantinidis K.T."/>
            <person name="Eloe-Fadrosh E.A."/>
            <person name="Kyrpides N.C."/>
            <person name="Woyke T."/>
        </authorList>
    </citation>
    <scope>NUCLEOTIDE SEQUENCE</scope>
    <source>
        <strain evidence="2">GVMAG-M-3300009163-63</strain>
    </source>
</reference>
<feature type="compositionally biased region" description="Low complexity" evidence="1">
    <location>
        <begin position="1"/>
        <end position="20"/>
    </location>
</feature>
<sequence>MNNKPQQTNKKPQQTNNKPQQTKKKIEYLIRILIFYFIYKN</sequence>
<organism evidence="2">
    <name type="scientific">viral metagenome</name>
    <dbReference type="NCBI Taxonomy" id="1070528"/>
    <lineage>
        <taxon>unclassified sequences</taxon>
        <taxon>metagenomes</taxon>
        <taxon>organismal metagenomes</taxon>
    </lineage>
</organism>
<evidence type="ECO:0000313" key="2">
    <source>
        <dbReference type="EMBL" id="QHT34654.1"/>
    </source>
</evidence>
<accession>A0A6C0EZQ0</accession>
<proteinExistence type="predicted"/>
<dbReference type="AlphaFoldDB" id="A0A6C0EZQ0"/>